<gene>
    <name evidence="1" type="ORF">MPEAHAMD_4870</name>
</gene>
<accession>A0AA37HF06</accession>
<reference evidence="1" key="1">
    <citation type="journal article" date="2016" name="Front. Microbiol.">
        <title>Genome Sequence of the Piezophilic, Mesophilic Sulfate-Reducing Bacterium Desulfovibrio indicus J2T.</title>
        <authorList>
            <person name="Cao J."/>
            <person name="Maignien L."/>
            <person name="Shao Z."/>
            <person name="Alain K."/>
            <person name="Jebbar M."/>
        </authorList>
    </citation>
    <scope>NUCLEOTIDE SEQUENCE</scope>
    <source>
        <strain evidence="1">JCM 32048</strain>
    </source>
</reference>
<sequence length="134" mass="15026">MRLYSSTAVNESMRKIALAALGAAIAGGTLLVATASQASDYGYDDYVAPRTVVTRRTVVERRVVVPQREVVREVVVERPARRVVREVVEERPVVYRPRPVVRDVVVERDGYYGPRRFGPRPVGYGYGPAFDPYD</sequence>
<dbReference type="EMBL" id="BPQJ01000028">
    <property type="protein sequence ID" value="GJD64685.1"/>
    <property type="molecule type" value="Genomic_DNA"/>
</dbReference>
<evidence type="ECO:0000313" key="1">
    <source>
        <dbReference type="EMBL" id="GJD64685.1"/>
    </source>
</evidence>
<dbReference type="AlphaFoldDB" id="A0AA37HF06"/>
<organism evidence="1 2">
    <name type="scientific">Methylobacterium frigidaeris</name>
    <dbReference type="NCBI Taxonomy" id="2038277"/>
    <lineage>
        <taxon>Bacteria</taxon>
        <taxon>Pseudomonadati</taxon>
        <taxon>Pseudomonadota</taxon>
        <taxon>Alphaproteobacteria</taxon>
        <taxon>Hyphomicrobiales</taxon>
        <taxon>Methylobacteriaceae</taxon>
        <taxon>Methylobacterium</taxon>
    </lineage>
</organism>
<evidence type="ECO:0000313" key="2">
    <source>
        <dbReference type="Proteomes" id="UP001055286"/>
    </source>
</evidence>
<reference evidence="1" key="2">
    <citation type="submission" date="2021-08" db="EMBL/GenBank/DDBJ databases">
        <authorList>
            <person name="Tani A."/>
            <person name="Ola A."/>
            <person name="Ogura Y."/>
            <person name="Katsura K."/>
            <person name="Hayashi T."/>
        </authorList>
    </citation>
    <scope>NUCLEOTIDE SEQUENCE</scope>
    <source>
        <strain evidence="1">JCM 32048</strain>
    </source>
</reference>
<protein>
    <submittedName>
        <fullName evidence="1">Uncharacterized protein</fullName>
    </submittedName>
</protein>
<dbReference type="Proteomes" id="UP001055286">
    <property type="component" value="Unassembled WGS sequence"/>
</dbReference>
<name>A0AA37HF06_9HYPH</name>
<proteinExistence type="predicted"/>
<keyword evidence="2" id="KW-1185">Reference proteome</keyword>
<comment type="caution">
    <text evidence="1">The sequence shown here is derived from an EMBL/GenBank/DDBJ whole genome shotgun (WGS) entry which is preliminary data.</text>
</comment>